<evidence type="ECO:0000313" key="3">
    <source>
        <dbReference type="EMBL" id="CAL5091847.1"/>
    </source>
</evidence>
<dbReference type="Pfam" id="PF23635">
    <property type="entry name" value="Beta-prop_AT5G49610-like"/>
    <property type="match status" value="1"/>
</dbReference>
<keyword evidence="4" id="KW-1185">Reference proteome</keyword>
<evidence type="ECO:0000313" key="4">
    <source>
        <dbReference type="Proteomes" id="UP001497457"/>
    </source>
</evidence>
<dbReference type="SUPFAM" id="SSF50965">
    <property type="entry name" value="Galactose oxidase, central domain"/>
    <property type="match status" value="1"/>
</dbReference>
<dbReference type="InterPro" id="IPR001810">
    <property type="entry name" value="F-box_dom"/>
</dbReference>
<dbReference type="EMBL" id="OZ075118">
    <property type="protein sequence ID" value="CAL5091847.1"/>
    <property type="molecule type" value="Genomic_DNA"/>
</dbReference>
<proteinExistence type="predicted"/>
<organism evidence="3 4">
    <name type="scientific">Urochloa decumbens</name>
    <dbReference type="NCBI Taxonomy" id="240449"/>
    <lineage>
        <taxon>Eukaryota</taxon>
        <taxon>Viridiplantae</taxon>
        <taxon>Streptophyta</taxon>
        <taxon>Embryophyta</taxon>
        <taxon>Tracheophyta</taxon>
        <taxon>Spermatophyta</taxon>
        <taxon>Magnoliopsida</taxon>
        <taxon>Liliopsida</taxon>
        <taxon>Poales</taxon>
        <taxon>Poaceae</taxon>
        <taxon>PACMAD clade</taxon>
        <taxon>Panicoideae</taxon>
        <taxon>Panicodae</taxon>
        <taxon>Paniceae</taxon>
        <taxon>Melinidinae</taxon>
        <taxon>Urochloa</taxon>
    </lineage>
</organism>
<feature type="domain" description="F-box" evidence="1">
    <location>
        <begin position="7"/>
        <end position="46"/>
    </location>
</feature>
<dbReference type="InterPro" id="IPR011043">
    <property type="entry name" value="Gal_Oxase/kelch_b-propeller"/>
</dbReference>
<dbReference type="Proteomes" id="UP001497457">
    <property type="component" value="Chromosome 8b"/>
</dbReference>
<evidence type="ECO:0008006" key="5">
    <source>
        <dbReference type="Google" id="ProtNLM"/>
    </source>
</evidence>
<protein>
    <recommendedName>
        <fullName evidence="5">F-box domain-containing protein</fullName>
    </recommendedName>
</protein>
<dbReference type="SUPFAM" id="SSF81383">
    <property type="entry name" value="F-box domain"/>
    <property type="match status" value="1"/>
</dbReference>
<evidence type="ECO:0000259" key="2">
    <source>
        <dbReference type="Pfam" id="PF23635"/>
    </source>
</evidence>
<dbReference type="Gene3D" id="1.20.1280.50">
    <property type="match status" value="1"/>
</dbReference>
<sequence>MADEAVLPGDLIEQILLRLPPSDPASLVCAALVCMAWRRLVSDAGFGLRFREAHRQQRAPPMLSFLCNITDYDVDDDDAYFTARFVPTSSCPHRDRFVPTCPLTDCSSGSGWHALDSRHGRVLLHTLPYGAMHNRMVVWDPIADEQVELPKMPQDPYPYHWGWNAALLCATCGGDDLGCHHTPFIVVFVGSMPTMMFARVYLSEAAAWSEITTGWLFAHDCLMRMPSALAGNMLYFQSSGSMILKYDVTTRKISKIHLPDTVDDPENVALTVSEGGGLGFTEAVGSRLYLWSRNAGPDKDAGWTQSRVIELDRLFSIEALSTTPEVLGFAADGVGVIFLQTNDGIFTVDPKSE</sequence>
<reference evidence="3" key="1">
    <citation type="submission" date="2024-10" db="EMBL/GenBank/DDBJ databases">
        <authorList>
            <person name="Ryan C."/>
        </authorList>
    </citation>
    <scope>NUCLEOTIDE SEQUENCE [LARGE SCALE GENOMIC DNA]</scope>
</reference>
<feature type="domain" description="F-box protein AT5G49610-like beta-propeller" evidence="2">
    <location>
        <begin position="115"/>
        <end position="349"/>
    </location>
</feature>
<dbReference type="AlphaFoldDB" id="A0ABC9GBR7"/>
<dbReference type="InterPro" id="IPR036047">
    <property type="entry name" value="F-box-like_dom_sf"/>
</dbReference>
<dbReference type="PANTHER" id="PTHR32133">
    <property type="entry name" value="OS07G0120400 PROTEIN"/>
    <property type="match status" value="1"/>
</dbReference>
<name>A0ABC9GBR7_9POAL</name>
<gene>
    <name evidence="3" type="ORF">URODEC1_LOCUS114588</name>
</gene>
<evidence type="ECO:0000259" key="1">
    <source>
        <dbReference type="Pfam" id="PF00646"/>
    </source>
</evidence>
<dbReference type="Pfam" id="PF00646">
    <property type="entry name" value="F-box"/>
    <property type="match status" value="1"/>
</dbReference>
<dbReference type="InterPro" id="IPR056594">
    <property type="entry name" value="AT5G49610-like_b-prop"/>
</dbReference>
<dbReference type="PANTHER" id="PTHR32133:SF386">
    <property type="entry name" value="F-BOX DOMAIN-CONTAINING PROTEIN"/>
    <property type="match status" value="1"/>
</dbReference>
<accession>A0ABC9GBR7</accession>